<dbReference type="PANTHER" id="PTHR46244">
    <property type="entry name" value="PHOSPHOENOLPYRUVATE-PROTEIN PHOSPHOTRANSFERASE"/>
    <property type="match status" value="1"/>
</dbReference>
<dbReference type="PIRSF" id="PIRSF000732">
    <property type="entry name" value="PTS_enzyme_I"/>
    <property type="match status" value="1"/>
</dbReference>
<dbReference type="GO" id="GO:0005737">
    <property type="term" value="C:cytoplasm"/>
    <property type="evidence" value="ECO:0007669"/>
    <property type="project" value="UniProtKB-SubCell"/>
</dbReference>
<dbReference type="Proteomes" id="UP000604083">
    <property type="component" value="Unassembled WGS sequence"/>
</dbReference>
<evidence type="ECO:0000256" key="5">
    <source>
        <dbReference type="ARBA" id="ARBA00007837"/>
    </source>
</evidence>
<dbReference type="Gene3D" id="3.50.30.10">
    <property type="entry name" value="Phosphohistidine domain"/>
    <property type="match status" value="1"/>
</dbReference>
<keyword evidence="11 17" id="KW-0808">Transferase</keyword>
<feature type="binding site" evidence="19">
    <location>
        <position position="475"/>
    </location>
    <ligand>
        <name>phosphoenolpyruvate</name>
        <dbReference type="ChEBI" id="CHEBI:58702"/>
    </ligand>
</feature>
<evidence type="ECO:0000256" key="20">
    <source>
        <dbReference type="PIRSR" id="PIRSR000732-3"/>
    </source>
</evidence>
<feature type="coiled-coil region" evidence="21">
    <location>
        <begin position="50"/>
        <end position="77"/>
    </location>
</feature>
<dbReference type="InterPro" id="IPR036637">
    <property type="entry name" value="Phosphohistidine_dom_sf"/>
</dbReference>
<keyword evidence="13 17" id="KW-0479">Metal-binding</keyword>
<evidence type="ECO:0000259" key="24">
    <source>
        <dbReference type="Pfam" id="PF05524"/>
    </source>
</evidence>
<evidence type="ECO:0000259" key="23">
    <source>
        <dbReference type="Pfam" id="PF02896"/>
    </source>
</evidence>
<organism evidence="25 26">
    <name type="scientific">Roseibacillus ishigakijimensis</name>
    <dbReference type="NCBI Taxonomy" id="454146"/>
    <lineage>
        <taxon>Bacteria</taxon>
        <taxon>Pseudomonadati</taxon>
        <taxon>Verrucomicrobiota</taxon>
        <taxon>Verrucomicrobiia</taxon>
        <taxon>Verrucomicrobiales</taxon>
        <taxon>Verrucomicrobiaceae</taxon>
        <taxon>Roseibacillus</taxon>
    </lineage>
</organism>
<dbReference type="InterPro" id="IPR040442">
    <property type="entry name" value="Pyrv_kinase-like_dom_sf"/>
</dbReference>
<feature type="domain" description="PEP-utilising enzyme mobile" evidence="22">
    <location>
        <begin position="165"/>
        <end position="235"/>
    </location>
</feature>
<evidence type="ECO:0000256" key="12">
    <source>
        <dbReference type="ARBA" id="ARBA00022683"/>
    </source>
</evidence>
<evidence type="ECO:0000259" key="22">
    <source>
        <dbReference type="Pfam" id="PF00391"/>
    </source>
</evidence>
<feature type="active site" description="Tele-phosphohistidine intermediate" evidence="18">
    <location>
        <position position="199"/>
    </location>
</feature>
<dbReference type="PRINTS" id="PR01736">
    <property type="entry name" value="PHPHTRNFRASE"/>
</dbReference>
<keyword evidence="14 17" id="KW-0418">Kinase</keyword>
<evidence type="ECO:0000256" key="9">
    <source>
        <dbReference type="ARBA" id="ARBA00022490"/>
    </source>
</evidence>
<feature type="domain" description="PEP-utilising enzyme C-terminal" evidence="23">
    <location>
        <begin position="263"/>
        <end position="551"/>
    </location>
</feature>
<evidence type="ECO:0000313" key="25">
    <source>
        <dbReference type="EMBL" id="MBK1832566.1"/>
    </source>
</evidence>
<evidence type="ECO:0000256" key="13">
    <source>
        <dbReference type="ARBA" id="ARBA00022723"/>
    </source>
</evidence>
<dbReference type="RefSeq" id="WP_200389998.1">
    <property type="nucleotide sequence ID" value="NZ_JAENIO010000001.1"/>
</dbReference>
<dbReference type="Pfam" id="PF00391">
    <property type="entry name" value="PEP-utilizers"/>
    <property type="match status" value="1"/>
</dbReference>
<evidence type="ECO:0000256" key="19">
    <source>
        <dbReference type="PIRSR" id="PIRSR000732-2"/>
    </source>
</evidence>
<evidence type="ECO:0000256" key="3">
    <source>
        <dbReference type="ARBA" id="ARBA00002728"/>
    </source>
</evidence>
<evidence type="ECO:0000256" key="11">
    <source>
        <dbReference type="ARBA" id="ARBA00022679"/>
    </source>
</evidence>
<evidence type="ECO:0000256" key="21">
    <source>
        <dbReference type="SAM" id="Coils"/>
    </source>
</evidence>
<comment type="function">
    <text evidence="3 17">General (non sugar-specific) component of the phosphoenolpyruvate-dependent sugar phosphotransferase system (sugar PTS). This major carbohydrate active-transport system catalyzes the phosphorylation of incoming sugar substrates concomitantly with their translocation across the cell membrane. Enzyme I transfers the phosphoryl group from phosphoenolpyruvate (PEP) to the phosphoryl carrier protein (HPr).</text>
</comment>
<dbReference type="SUPFAM" id="SSF47831">
    <property type="entry name" value="Enzyme I of the PEP:sugar phosphotransferase system HPr-binding (sub)domain"/>
    <property type="match status" value="1"/>
</dbReference>
<dbReference type="InterPro" id="IPR036618">
    <property type="entry name" value="PtsI_HPr-bd_sf"/>
</dbReference>
<sequence>MPLMAEMREEIFEGEAVSQGIAFAPVHVVARGFAAPDVYPVSSHQVGSERERFRRALERTKEQLSTLRNQIETISGEAEGRIFESHLMVLEDQALVDRVHEAIEKRRQNAEFCFYAVMQTFLEAMRRVSDSYLRERTSDLEDVAQRVLQNFSGAAPEEDDSPDHRHIRVAYDLNPSDTASLDPHRTLGFATEQGSSVSHTAILARSMGIPAVVGIKNAVLGIRTLSPSIIDGYEGKLIVNPTPETEQRYRQLAEERAVFKSSLDKLRDSETTTPDGRAITLSANVEFEHELNQVPASGAKGIGLFRTEFFMLEGGELPGEETQARLYQKVVKAAAPSQAIIRTLDVGGDKLPGEPLGQPEPNPFLGWRGIRYSLDRRDLFKEQLRAILRSSAHGKAGIMFPLISGLSEVQQALEILAECKEELDKDGLDFDRDIEVGAMVEVPSAAVMASDIAAHVDFLSIGTNDLIQYTVAVDRVNPRVSKLYKPSNPAVMRLIKMTIEGGRTHGIWTGICGEMAADLQLLPVLIGLGIDELSVGTPRLPSVKHAIRALNYSDCQALAAEVLAMTESRFILEASREVAMQAYPELLR</sequence>
<reference evidence="25" key="1">
    <citation type="submission" date="2021-01" db="EMBL/GenBank/DDBJ databases">
        <title>Modified the classification status of verrucomicrobia.</title>
        <authorList>
            <person name="Feng X."/>
        </authorList>
    </citation>
    <scope>NUCLEOTIDE SEQUENCE</scope>
    <source>
        <strain evidence="25">KCTC 12986</strain>
    </source>
</reference>
<evidence type="ECO:0000256" key="17">
    <source>
        <dbReference type="PIRNR" id="PIRNR000732"/>
    </source>
</evidence>
<dbReference type="PANTHER" id="PTHR46244:SF3">
    <property type="entry name" value="PHOSPHOENOLPYRUVATE-PROTEIN PHOSPHOTRANSFERASE"/>
    <property type="match status" value="1"/>
</dbReference>
<dbReference type="InterPro" id="IPR000121">
    <property type="entry name" value="PEP_util_C"/>
</dbReference>
<evidence type="ECO:0000256" key="10">
    <source>
        <dbReference type="ARBA" id="ARBA00022597"/>
    </source>
</evidence>
<keyword evidence="8 17" id="KW-0813">Transport</keyword>
<dbReference type="InterPro" id="IPR006318">
    <property type="entry name" value="PTS_EI-like"/>
</dbReference>
<evidence type="ECO:0000256" key="8">
    <source>
        <dbReference type="ARBA" id="ARBA00022448"/>
    </source>
</evidence>
<dbReference type="GO" id="GO:0046872">
    <property type="term" value="F:metal ion binding"/>
    <property type="evidence" value="ECO:0007669"/>
    <property type="project" value="UniProtKB-KW"/>
</dbReference>
<dbReference type="SUPFAM" id="SSF52009">
    <property type="entry name" value="Phosphohistidine domain"/>
    <property type="match status" value="1"/>
</dbReference>
<comment type="similarity">
    <text evidence="5 17">Belongs to the PEP-utilizing enzyme family.</text>
</comment>
<dbReference type="EMBL" id="JAENIO010000001">
    <property type="protein sequence ID" value="MBK1832566.1"/>
    <property type="molecule type" value="Genomic_DNA"/>
</dbReference>
<feature type="binding site" evidence="19">
    <location>
        <position position="342"/>
    </location>
    <ligand>
        <name>phosphoenolpyruvate</name>
        <dbReference type="ChEBI" id="CHEBI:58702"/>
    </ligand>
</feature>
<dbReference type="InterPro" id="IPR050499">
    <property type="entry name" value="PEP-utilizing_PTS_enzyme"/>
</dbReference>
<proteinExistence type="inferred from homology"/>
<keyword evidence="9 17" id="KW-0963">Cytoplasm</keyword>
<dbReference type="GO" id="GO:0008965">
    <property type="term" value="F:phosphoenolpyruvate-protein phosphotransferase activity"/>
    <property type="evidence" value="ECO:0007669"/>
    <property type="project" value="UniProtKB-EC"/>
</dbReference>
<dbReference type="Pfam" id="PF05524">
    <property type="entry name" value="PEP-utilisers_N"/>
    <property type="match status" value="1"/>
</dbReference>
<dbReference type="InterPro" id="IPR024692">
    <property type="entry name" value="PTS_EI"/>
</dbReference>
<protein>
    <recommendedName>
        <fullName evidence="7 17">Phosphoenolpyruvate-protein phosphotransferase</fullName>
        <ecNumber evidence="6 17">2.7.3.9</ecNumber>
    </recommendedName>
    <alternativeName>
        <fullName evidence="16 17">Phosphotransferase system, enzyme I</fullName>
    </alternativeName>
</protein>
<feature type="binding site" evidence="20">
    <location>
        <position position="441"/>
    </location>
    <ligand>
        <name>Mg(2+)</name>
        <dbReference type="ChEBI" id="CHEBI:18420"/>
    </ligand>
</feature>
<dbReference type="Gene3D" id="1.10.274.10">
    <property type="entry name" value="PtsI, HPr-binding domain"/>
    <property type="match status" value="1"/>
</dbReference>
<dbReference type="InterPro" id="IPR008731">
    <property type="entry name" value="PTS_EIN"/>
</dbReference>
<dbReference type="EC" id="2.7.3.9" evidence="6 17"/>
<comment type="caution">
    <text evidence="25">The sequence shown here is derived from an EMBL/GenBank/DDBJ whole genome shotgun (WGS) entry which is preliminary data.</text>
</comment>
<dbReference type="NCBIfam" id="TIGR01417">
    <property type="entry name" value="PTS_I_fam"/>
    <property type="match status" value="1"/>
</dbReference>
<dbReference type="InterPro" id="IPR008279">
    <property type="entry name" value="PEP-util_enz_mobile_dom"/>
</dbReference>
<dbReference type="Gene3D" id="3.20.20.60">
    <property type="entry name" value="Phosphoenolpyruvate-binding domains"/>
    <property type="match status" value="1"/>
</dbReference>
<evidence type="ECO:0000256" key="16">
    <source>
        <dbReference type="ARBA" id="ARBA00033235"/>
    </source>
</evidence>
<feature type="domain" description="Phosphotransferase system enzyme I N-terminal" evidence="24">
    <location>
        <begin position="14"/>
        <end position="136"/>
    </location>
</feature>
<gene>
    <name evidence="25" type="primary">ptsP</name>
    <name evidence="25" type="ORF">JIN78_00720</name>
</gene>
<evidence type="ECO:0000256" key="6">
    <source>
        <dbReference type="ARBA" id="ARBA00012232"/>
    </source>
</evidence>
<evidence type="ECO:0000256" key="7">
    <source>
        <dbReference type="ARBA" id="ARBA00016544"/>
    </source>
</evidence>
<accession>A0A934RQA7</accession>
<dbReference type="PROSITE" id="PS00742">
    <property type="entry name" value="PEP_ENZYMES_2"/>
    <property type="match status" value="1"/>
</dbReference>
<comment type="cofactor">
    <cofactor evidence="2 17 20">
        <name>Mg(2+)</name>
        <dbReference type="ChEBI" id="CHEBI:18420"/>
    </cofactor>
</comment>
<keyword evidence="10 17" id="KW-0762">Sugar transport</keyword>
<comment type="subcellular location">
    <subcellularLocation>
        <location evidence="4 17">Cytoplasm</location>
    </subcellularLocation>
</comment>
<dbReference type="GO" id="GO:0009401">
    <property type="term" value="P:phosphoenolpyruvate-dependent sugar phosphotransferase system"/>
    <property type="evidence" value="ECO:0007669"/>
    <property type="project" value="UniProtKB-KW"/>
</dbReference>
<dbReference type="GO" id="GO:0016301">
    <property type="term" value="F:kinase activity"/>
    <property type="evidence" value="ECO:0007669"/>
    <property type="project" value="UniProtKB-KW"/>
</dbReference>
<dbReference type="InterPro" id="IPR023151">
    <property type="entry name" value="PEP_util_CS"/>
</dbReference>
<feature type="binding site" evidence="20">
    <location>
        <position position="465"/>
    </location>
    <ligand>
        <name>Mg(2+)</name>
        <dbReference type="ChEBI" id="CHEBI:18420"/>
    </ligand>
</feature>
<evidence type="ECO:0000256" key="18">
    <source>
        <dbReference type="PIRSR" id="PIRSR000732-1"/>
    </source>
</evidence>
<comment type="catalytic activity">
    <reaction evidence="1 17">
        <text>L-histidyl-[protein] + phosphoenolpyruvate = N(pros)-phospho-L-histidyl-[protein] + pyruvate</text>
        <dbReference type="Rhea" id="RHEA:23880"/>
        <dbReference type="Rhea" id="RHEA-COMP:9745"/>
        <dbReference type="Rhea" id="RHEA-COMP:9746"/>
        <dbReference type="ChEBI" id="CHEBI:15361"/>
        <dbReference type="ChEBI" id="CHEBI:29979"/>
        <dbReference type="ChEBI" id="CHEBI:58702"/>
        <dbReference type="ChEBI" id="CHEBI:64837"/>
        <dbReference type="EC" id="2.7.3.9"/>
    </reaction>
</comment>
<evidence type="ECO:0000256" key="1">
    <source>
        <dbReference type="ARBA" id="ARBA00000683"/>
    </source>
</evidence>
<evidence type="ECO:0000313" key="26">
    <source>
        <dbReference type="Proteomes" id="UP000604083"/>
    </source>
</evidence>
<keyword evidence="26" id="KW-1185">Reference proteome</keyword>
<feature type="binding site" evidence="19">
    <location>
        <position position="306"/>
    </location>
    <ligand>
        <name>phosphoenolpyruvate</name>
        <dbReference type="ChEBI" id="CHEBI:58702"/>
    </ligand>
</feature>
<dbReference type="InterPro" id="IPR015813">
    <property type="entry name" value="Pyrv/PenolPyrv_kinase-like_dom"/>
</dbReference>
<evidence type="ECO:0000256" key="4">
    <source>
        <dbReference type="ARBA" id="ARBA00004496"/>
    </source>
</evidence>
<keyword evidence="15 17" id="KW-0460">Magnesium</keyword>
<evidence type="ECO:0000256" key="2">
    <source>
        <dbReference type="ARBA" id="ARBA00001946"/>
    </source>
</evidence>
<name>A0A934RQA7_9BACT</name>
<feature type="active site" description="Proton donor" evidence="18">
    <location>
        <position position="512"/>
    </location>
</feature>
<evidence type="ECO:0000256" key="14">
    <source>
        <dbReference type="ARBA" id="ARBA00022777"/>
    </source>
</evidence>
<dbReference type="AlphaFoldDB" id="A0A934RQA7"/>
<keyword evidence="21" id="KW-0175">Coiled coil</keyword>
<dbReference type="SUPFAM" id="SSF51621">
    <property type="entry name" value="Phosphoenolpyruvate/pyruvate domain"/>
    <property type="match status" value="1"/>
</dbReference>
<keyword evidence="12 17" id="KW-0598">Phosphotransferase system</keyword>
<dbReference type="Pfam" id="PF02896">
    <property type="entry name" value="PEP-utilizers_C"/>
    <property type="match status" value="1"/>
</dbReference>
<evidence type="ECO:0000256" key="15">
    <source>
        <dbReference type="ARBA" id="ARBA00022842"/>
    </source>
</evidence>
<feature type="binding site" evidence="19">
    <location>
        <begin position="464"/>
        <end position="465"/>
    </location>
    <ligand>
        <name>phosphoenolpyruvate</name>
        <dbReference type="ChEBI" id="CHEBI:58702"/>
    </ligand>
</feature>